<comment type="caution">
    <text evidence="1">The sequence shown here is derived from an EMBL/GenBank/DDBJ whole genome shotgun (WGS) entry which is preliminary data.</text>
</comment>
<organism evidence="1 2">
    <name type="scientific">Mycena metata</name>
    <dbReference type="NCBI Taxonomy" id="1033252"/>
    <lineage>
        <taxon>Eukaryota</taxon>
        <taxon>Fungi</taxon>
        <taxon>Dikarya</taxon>
        <taxon>Basidiomycota</taxon>
        <taxon>Agaricomycotina</taxon>
        <taxon>Agaricomycetes</taxon>
        <taxon>Agaricomycetidae</taxon>
        <taxon>Agaricales</taxon>
        <taxon>Marasmiineae</taxon>
        <taxon>Mycenaceae</taxon>
        <taxon>Mycena</taxon>
    </lineage>
</organism>
<keyword evidence="2" id="KW-1185">Reference proteome</keyword>
<dbReference type="Proteomes" id="UP001215598">
    <property type="component" value="Unassembled WGS sequence"/>
</dbReference>
<sequence>MTSVLFSVYRNKNSRYRALYIRGTIHALGSKAQNVKLLRDSDVIADGRGSSSDFEPYVTHKNAVKTVLRSLFNFLQRTRTCLWMSTSTRFHDEKYIIGAIVSFVGTKLFRPSIKSTHDPLPNASNVPLNDGKKFVGTPSVGGSADPRKTSIARAFCVVPGVVSHPNACDGCGSVETSARQVDRVIVRLLLAVARLRTVRQMLSVGSVIALRRCLHAIILDLGLQLRTQELSWPPWLKYVPEGTHTQPKVSGHWQYACS</sequence>
<reference evidence="1" key="1">
    <citation type="submission" date="2023-03" db="EMBL/GenBank/DDBJ databases">
        <title>Massive genome expansion in bonnet fungi (Mycena s.s.) driven by repeated elements and novel gene families across ecological guilds.</title>
        <authorList>
            <consortium name="Lawrence Berkeley National Laboratory"/>
            <person name="Harder C.B."/>
            <person name="Miyauchi S."/>
            <person name="Viragh M."/>
            <person name="Kuo A."/>
            <person name="Thoen E."/>
            <person name="Andreopoulos B."/>
            <person name="Lu D."/>
            <person name="Skrede I."/>
            <person name="Drula E."/>
            <person name="Henrissat B."/>
            <person name="Morin E."/>
            <person name="Kohler A."/>
            <person name="Barry K."/>
            <person name="LaButti K."/>
            <person name="Morin E."/>
            <person name="Salamov A."/>
            <person name="Lipzen A."/>
            <person name="Mereny Z."/>
            <person name="Hegedus B."/>
            <person name="Baldrian P."/>
            <person name="Stursova M."/>
            <person name="Weitz H."/>
            <person name="Taylor A."/>
            <person name="Grigoriev I.V."/>
            <person name="Nagy L.G."/>
            <person name="Martin F."/>
            <person name="Kauserud H."/>
        </authorList>
    </citation>
    <scope>NUCLEOTIDE SEQUENCE</scope>
    <source>
        <strain evidence="1">CBHHK182m</strain>
    </source>
</reference>
<dbReference type="EMBL" id="JARKIB010000189">
    <property type="protein sequence ID" value="KAJ7726084.1"/>
    <property type="molecule type" value="Genomic_DNA"/>
</dbReference>
<dbReference type="AlphaFoldDB" id="A0AAD7MP74"/>
<evidence type="ECO:0000313" key="2">
    <source>
        <dbReference type="Proteomes" id="UP001215598"/>
    </source>
</evidence>
<gene>
    <name evidence="1" type="ORF">B0H16DRAFT_1471508</name>
</gene>
<evidence type="ECO:0000313" key="1">
    <source>
        <dbReference type="EMBL" id="KAJ7726084.1"/>
    </source>
</evidence>
<protein>
    <submittedName>
        <fullName evidence="1">Uncharacterized protein</fullName>
    </submittedName>
</protein>
<name>A0AAD7MP74_9AGAR</name>
<accession>A0AAD7MP74</accession>
<proteinExistence type="predicted"/>